<evidence type="ECO:0000313" key="1">
    <source>
        <dbReference type="EMBL" id="EGZ07419.1"/>
    </source>
</evidence>
<evidence type="ECO:0000313" key="2">
    <source>
        <dbReference type="Proteomes" id="UP000002640"/>
    </source>
</evidence>
<reference evidence="1 2" key="1">
    <citation type="journal article" date="2006" name="Science">
        <title>Phytophthora genome sequences uncover evolutionary origins and mechanisms of pathogenesis.</title>
        <authorList>
            <person name="Tyler B.M."/>
            <person name="Tripathy S."/>
            <person name="Zhang X."/>
            <person name="Dehal P."/>
            <person name="Jiang R.H."/>
            <person name="Aerts A."/>
            <person name="Arredondo F.D."/>
            <person name="Baxter L."/>
            <person name="Bensasson D."/>
            <person name="Beynon J.L."/>
            <person name="Chapman J."/>
            <person name="Damasceno C.M."/>
            <person name="Dorrance A.E."/>
            <person name="Dou D."/>
            <person name="Dickerman A.W."/>
            <person name="Dubchak I.L."/>
            <person name="Garbelotto M."/>
            <person name="Gijzen M."/>
            <person name="Gordon S.G."/>
            <person name="Govers F."/>
            <person name="Grunwald N.J."/>
            <person name="Huang W."/>
            <person name="Ivors K.L."/>
            <person name="Jones R.W."/>
            <person name="Kamoun S."/>
            <person name="Krampis K."/>
            <person name="Lamour K.H."/>
            <person name="Lee M.K."/>
            <person name="McDonald W.H."/>
            <person name="Medina M."/>
            <person name="Meijer H.J."/>
            <person name="Nordberg E.K."/>
            <person name="Maclean D.J."/>
            <person name="Ospina-Giraldo M.D."/>
            <person name="Morris P.F."/>
            <person name="Phuntumart V."/>
            <person name="Putnam N.H."/>
            <person name="Rash S."/>
            <person name="Rose J.K."/>
            <person name="Sakihama Y."/>
            <person name="Salamov A.A."/>
            <person name="Savidor A."/>
            <person name="Scheuring C.F."/>
            <person name="Smith B.M."/>
            <person name="Sobral B.W."/>
            <person name="Terry A."/>
            <person name="Torto-Alalibo T.A."/>
            <person name="Win J."/>
            <person name="Xu Z."/>
            <person name="Zhang H."/>
            <person name="Grigoriev I.V."/>
            <person name="Rokhsar D.S."/>
            <person name="Boore J.L."/>
        </authorList>
    </citation>
    <scope>NUCLEOTIDE SEQUENCE [LARGE SCALE GENOMIC DNA]</scope>
    <source>
        <strain evidence="1 2">P6497</strain>
    </source>
</reference>
<dbReference type="KEGG" id="psoj:PHYSODRAFT_306600"/>
<evidence type="ECO:0008006" key="3">
    <source>
        <dbReference type="Google" id="ProtNLM"/>
    </source>
</evidence>
<gene>
    <name evidence="1" type="ORF">PHYSODRAFT_306600</name>
</gene>
<dbReference type="InParanoid" id="G5A9Y9"/>
<proteinExistence type="predicted"/>
<organism evidence="1 2">
    <name type="scientific">Phytophthora sojae (strain P6497)</name>
    <name type="common">Soybean stem and root rot agent</name>
    <name type="synonym">Phytophthora megasperma f. sp. glycines</name>
    <dbReference type="NCBI Taxonomy" id="1094619"/>
    <lineage>
        <taxon>Eukaryota</taxon>
        <taxon>Sar</taxon>
        <taxon>Stramenopiles</taxon>
        <taxon>Oomycota</taxon>
        <taxon>Peronosporomycetes</taxon>
        <taxon>Peronosporales</taxon>
        <taxon>Peronosporaceae</taxon>
        <taxon>Phytophthora</taxon>
    </lineage>
</organism>
<dbReference type="Gene3D" id="3.40.50.300">
    <property type="entry name" value="P-loop containing nucleotide triphosphate hydrolases"/>
    <property type="match status" value="1"/>
</dbReference>
<dbReference type="GeneID" id="20642753"/>
<sequence length="140" mass="16120">MPPECFGGTGIGEDKKQLVLYRRQELVNEWNEIERCCIRTYSHLWIHGPPGTGKSCAALAYACSLDRSEWDVLWIHSSGRRDRWLNWLQGTEEKGTKRTCRFGHRMTDSYLPQVLDAASIARETRPAVNKPTLKKKSEEL</sequence>
<keyword evidence="2" id="KW-1185">Reference proteome</keyword>
<accession>G5A9Y9</accession>
<dbReference type="Proteomes" id="UP000002640">
    <property type="component" value="Unassembled WGS sequence"/>
</dbReference>
<dbReference type="SUPFAM" id="SSF52540">
    <property type="entry name" value="P-loop containing nucleoside triphosphate hydrolases"/>
    <property type="match status" value="1"/>
</dbReference>
<protein>
    <recommendedName>
        <fullName evidence="3">ATPase AAA-type core domain-containing protein</fullName>
    </recommendedName>
</protein>
<dbReference type="AlphaFoldDB" id="G5A9Y9"/>
<dbReference type="RefSeq" id="XP_009536985.1">
    <property type="nucleotide sequence ID" value="XM_009538690.1"/>
</dbReference>
<dbReference type="EMBL" id="JH159162">
    <property type="protein sequence ID" value="EGZ07419.1"/>
    <property type="molecule type" value="Genomic_DNA"/>
</dbReference>
<name>G5A9Y9_PHYSP</name>
<dbReference type="InterPro" id="IPR027417">
    <property type="entry name" value="P-loop_NTPase"/>
</dbReference>